<dbReference type="PANTHER" id="PTHR12967">
    <property type="entry name" value="PROTEIN SHQ1 HOMOLOG"/>
    <property type="match status" value="1"/>
</dbReference>
<dbReference type="InterPro" id="IPR039742">
    <property type="entry name" value="Shq1"/>
</dbReference>
<dbReference type="GO" id="GO:0005737">
    <property type="term" value="C:cytoplasm"/>
    <property type="evidence" value="ECO:0007669"/>
    <property type="project" value="TreeGrafter"/>
</dbReference>
<evidence type="ECO:0000259" key="3">
    <source>
        <dbReference type="Pfam" id="PF04925"/>
    </source>
</evidence>
<dbReference type="PANTHER" id="PTHR12967:SF0">
    <property type="entry name" value="PROTEIN SHQ1 HOMOLOG"/>
    <property type="match status" value="1"/>
</dbReference>
<dbReference type="GO" id="GO:0051082">
    <property type="term" value="F:unfolded protein binding"/>
    <property type="evidence" value="ECO:0007669"/>
    <property type="project" value="TreeGrafter"/>
</dbReference>
<dbReference type="Proteomes" id="UP000011014">
    <property type="component" value="Unassembled WGS sequence"/>
</dbReference>
<proteinExistence type="inferred from homology"/>
<accession>E4Z2K2</accession>
<protein>
    <recommendedName>
        <fullName evidence="2">Protein SHQ1 homolog</fullName>
    </recommendedName>
</protein>
<reference evidence="4" key="1">
    <citation type="journal article" date="2010" name="Science">
        <title>Plasticity of animal genome architecture unmasked by rapid evolution of a pelagic tunicate.</title>
        <authorList>
            <person name="Denoeud F."/>
            <person name="Henriet S."/>
            <person name="Mungpakdee S."/>
            <person name="Aury J.M."/>
            <person name="Da Silva C."/>
            <person name="Brinkmann H."/>
            <person name="Mikhaleva J."/>
            <person name="Olsen L.C."/>
            <person name="Jubin C."/>
            <person name="Canestro C."/>
            <person name="Bouquet J.M."/>
            <person name="Danks G."/>
            <person name="Poulain J."/>
            <person name="Campsteijn C."/>
            <person name="Adamski M."/>
            <person name="Cross I."/>
            <person name="Yadetie F."/>
            <person name="Muffato M."/>
            <person name="Louis A."/>
            <person name="Butcher S."/>
            <person name="Tsagkogeorga G."/>
            <person name="Konrad A."/>
            <person name="Singh S."/>
            <person name="Jensen M.F."/>
            <person name="Cong E.H."/>
            <person name="Eikeseth-Otteraa H."/>
            <person name="Noel B."/>
            <person name="Anthouard V."/>
            <person name="Porcel B.M."/>
            <person name="Kachouri-Lafond R."/>
            <person name="Nishino A."/>
            <person name="Ugolini M."/>
            <person name="Chourrout P."/>
            <person name="Nishida H."/>
            <person name="Aasland R."/>
            <person name="Huzurbazar S."/>
            <person name="Westhof E."/>
            <person name="Delsuc F."/>
            <person name="Lehrach H."/>
            <person name="Reinhardt R."/>
            <person name="Weissenbach J."/>
            <person name="Roy S.W."/>
            <person name="Artiguenave F."/>
            <person name="Postlethwait J.H."/>
            <person name="Manak J.R."/>
            <person name="Thompson E.M."/>
            <person name="Jaillon O."/>
            <person name="Du Pasquier L."/>
            <person name="Boudinot P."/>
            <person name="Liberles D.A."/>
            <person name="Volff J.N."/>
            <person name="Philippe H."/>
            <person name="Lenhard B."/>
            <person name="Roest Crollius H."/>
            <person name="Wincker P."/>
            <person name="Chourrout D."/>
        </authorList>
    </citation>
    <scope>NUCLEOTIDE SEQUENCE [LARGE SCALE GENOMIC DNA]</scope>
</reference>
<organism evidence="4">
    <name type="scientific">Oikopleura dioica</name>
    <name type="common">Tunicate</name>
    <dbReference type="NCBI Taxonomy" id="34765"/>
    <lineage>
        <taxon>Eukaryota</taxon>
        <taxon>Metazoa</taxon>
        <taxon>Chordata</taxon>
        <taxon>Tunicata</taxon>
        <taxon>Appendicularia</taxon>
        <taxon>Copelata</taxon>
        <taxon>Oikopleuridae</taxon>
        <taxon>Oikopleura</taxon>
    </lineage>
</organism>
<dbReference type="GO" id="GO:0000493">
    <property type="term" value="P:box H/ACA snoRNP assembly"/>
    <property type="evidence" value="ECO:0007669"/>
    <property type="project" value="InterPro"/>
</dbReference>
<sequence length="124" mass="14284">LKALFSRRDPFYLFNQLYIEDYLIWMQSRASAENLEQLAKNAKHIKITKASLGLDLDMLEKAALLVMEDGEMEEDADITTMEEAMKQLGIELGADGEFHSELEREMIENMENQERTPQVGITEL</sequence>
<dbReference type="InterPro" id="IPR007009">
    <property type="entry name" value="Shq1_C"/>
</dbReference>
<dbReference type="AlphaFoldDB" id="E4Z2K2"/>
<name>E4Z2K2_OIKDI</name>
<dbReference type="EMBL" id="FN656742">
    <property type="protein sequence ID" value="CBY41930.1"/>
    <property type="molecule type" value="Genomic_DNA"/>
</dbReference>
<evidence type="ECO:0000313" key="4">
    <source>
        <dbReference type="EMBL" id="CBY41930.1"/>
    </source>
</evidence>
<evidence type="ECO:0000256" key="1">
    <source>
        <dbReference type="ARBA" id="ARBA00005607"/>
    </source>
</evidence>
<evidence type="ECO:0000256" key="2">
    <source>
        <dbReference type="ARBA" id="ARBA00013750"/>
    </source>
</evidence>
<dbReference type="GO" id="GO:0005654">
    <property type="term" value="C:nucleoplasm"/>
    <property type="evidence" value="ECO:0007669"/>
    <property type="project" value="TreeGrafter"/>
</dbReference>
<comment type="similarity">
    <text evidence="1">Belongs to the SHQ1 family.</text>
</comment>
<feature type="domain" description="Shq1 C-terminal" evidence="3">
    <location>
        <begin position="2"/>
        <end position="56"/>
    </location>
</feature>
<gene>
    <name evidence="4" type="ORF">GSOID_T00024028001</name>
</gene>
<feature type="non-terminal residue" evidence="4">
    <location>
        <position position="1"/>
    </location>
</feature>
<dbReference type="Pfam" id="PF04925">
    <property type="entry name" value="SHQ1"/>
    <property type="match status" value="1"/>
</dbReference>